<dbReference type="AlphaFoldDB" id="A0A9P6TCS4"/>
<reference evidence="1" key="1">
    <citation type="submission" date="2013-11" db="EMBL/GenBank/DDBJ databases">
        <title>Genome sequence of the fusiform rust pathogen reveals effectors for host alternation and coevolution with pine.</title>
        <authorList>
            <consortium name="DOE Joint Genome Institute"/>
            <person name="Smith K."/>
            <person name="Pendleton A."/>
            <person name="Kubisiak T."/>
            <person name="Anderson C."/>
            <person name="Salamov A."/>
            <person name="Aerts A."/>
            <person name="Riley R."/>
            <person name="Clum A."/>
            <person name="Lindquist E."/>
            <person name="Ence D."/>
            <person name="Campbell M."/>
            <person name="Kronenberg Z."/>
            <person name="Feau N."/>
            <person name="Dhillon B."/>
            <person name="Hamelin R."/>
            <person name="Burleigh J."/>
            <person name="Smith J."/>
            <person name="Yandell M."/>
            <person name="Nelson C."/>
            <person name="Grigoriev I."/>
            <person name="Davis J."/>
        </authorList>
    </citation>
    <scope>NUCLEOTIDE SEQUENCE</scope>
    <source>
        <strain evidence="1">G11</strain>
    </source>
</reference>
<protein>
    <submittedName>
        <fullName evidence="1">Uncharacterized protein</fullName>
    </submittedName>
</protein>
<keyword evidence="2" id="KW-1185">Reference proteome</keyword>
<organism evidence="1 2">
    <name type="scientific">Cronartium quercuum f. sp. fusiforme G11</name>
    <dbReference type="NCBI Taxonomy" id="708437"/>
    <lineage>
        <taxon>Eukaryota</taxon>
        <taxon>Fungi</taxon>
        <taxon>Dikarya</taxon>
        <taxon>Basidiomycota</taxon>
        <taxon>Pucciniomycotina</taxon>
        <taxon>Pucciniomycetes</taxon>
        <taxon>Pucciniales</taxon>
        <taxon>Coleosporiaceae</taxon>
        <taxon>Cronartium</taxon>
    </lineage>
</organism>
<proteinExistence type="predicted"/>
<comment type="caution">
    <text evidence="1">The sequence shown here is derived from an EMBL/GenBank/DDBJ whole genome shotgun (WGS) entry which is preliminary data.</text>
</comment>
<sequence length="114" mass="12401">MSSNKIQSNFIAEFGKCLKDLVKEHSSISTVGGFESSLPTHFGPGGGAKKITGSLAEPAAKVLQTSSEDKIRTNYKNAAKLLDTSSAFKHLATFIEDTGRFQHLRSYNMMTESK</sequence>
<evidence type="ECO:0000313" key="2">
    <source>
        <dbReference type="Proteomes" id="UP000886653"/>
    </source>
</evidence>
<dbReference type="EMBL" id="MU167246">
    <property type="protein sequence ID" value="KAG0147622.1"/>
    <property type="molecule type" value="Genomic_DNA"/>
</dbReference>
<name>A0A9P6TCS4_9BASI</name>
<dbReference type="Proteomes" id="UP000886653">
    <property type="component" value="Unassembled WGS sequence"/>
</dbReference>
<gene>
    <name evidence="1" type="ORF">CROQUDRAFT_91343</name>
</gene>
<accession>A0A9P6TCS4</accession>
<evidence type="ECO:0000313" key="1">
    <source>
        <dbReference type="EMBL" id="KAG0147622.1"/>
    </source>
</evidence>